<dbReference type="Proteomes" id="UP001328107">
    <property type="component" value="Unassembled WGS sequence"/>
</dbReference>
<dbReference type="EMBL" id="BTRK01000003">
    <property type="protein sequence ID" value="GMR43823.1"/>
    <property type="molecule type" value="Genomic_DNA"/>
</dbReference>
<organism evidence="1 2">
    <name type="scientific">Pristionchus mayeri</name>
    <dbReference type="NCBI Taxonomy" id="1317129"/>
    <lineage>
        <taxon>Eukaryota</taxon>
        <taxon>Metazoa</taxon>
        <taxon>Ecdysozoa</taxon>
        <taxon>Nematoda</taxon>
        <taxon>Chromadorea</taxon>
        <taxon>Rhabditida</taxon>
        <taxon>Rhabditina</taxon>
        <taxon>Diplogasteromorpha</taxon>
        <taxon>Diplogasteroidea</taxon>
        <taxon>Neodiplogasteridae</taxon>
        <taxon>Pristionchus</taxon>
    </lineage>
</organism>
<accession>A0AAN4ZM91</accession>
<comment type="caution">
    <text evidence="1">The sequence shown here is derived from an EMBL/GenBank/DDBJ whole genome shotgun (WGS) entry which is preliminary data.</text>
</comment>
<dbReference type="AlphaFoldDB" id="A0AAN4ZM91"/>
<feature type="non-terminal residue" evidence="1">
    <location>
        <position position="1"/>
    </location>
</feature>
<evidence type="ECO:0000313" key="1">
    <source>
        <dbReference type="EMBL" id="GMR43823.1"/>
    </source>
</evidence>
<protein>
    <submittedName>
        <fullName evidence="1">Uncharacterized protein</fullName>
    </submittedName>
</protein>
<name>A0AAN4ZM91_9BILA</name>
<sequence length="109" mass="12660">HDVTVCVLRGYKKDTEVEKYRTRKARIWVRCKIVSRKYKTLRNLHAIQPTERLLLAIYRRNTVSIAFICSSFTSWSMAPERSRAASNSARLSFTSFTLSSIRLANNSRC</sequence>
<keyword evidence="2" id="KW-1185">Reference proteome</keyword>
<proteinExistence type="predicted"/>
<evidence type="ECO:0000313" key="2">
    <source>
        <dbReference type="Proteomes" id="UP001328107"/>
    </source>
</evidence>
<reference evidence="2" key="1">
    <citation type="submission" date="2022-10" db="EMBL/GenBank/DDBJ databases">
        <title>Genome assembly of Pristionchus species.</title>
        <authorList>
            <person name="Yoshida K."/>
            <person name="Sommer R.J."/>
        </authorList>
    </citation>
    <scope>NUCLEOTIDE SEQUENCE [LARGE SCALE GENOMIC DNA]</scope>
    <source>
        <strain evidence="2">RS5460</strain>
    </source>
</reference>
<gene>
    <name evidence="1" type="ORF">PMAYCL1PPCAC_14018</name>
</gene>